<organism evidence="1">
    <name type="scientific">Aspergillus niger</name>
    <dbReference type="NCBI Taxonomy" id="5061"/>
    <lineage>
        <taxon>Eukaryota</taxon>
        <taxon>Fungi</taxon>
        <taxon>Dikarya</taxon>
        <taxon>Ascomycota</taxon>
        <taxon>Pezizomycotina</taxon>
        <taxon>Eurotiomycetes</taxon>
        <taxon>Eurotiomycetidae</taxon>
        <taxon>Eurotiales</taxon>
        <taxon>Aspergillaceae</taxon>
        <taxon>Aspergillus</taxon>
        <taxon>Aspergillus subgen. Circumdati</taxon>
    </lineage>
</organism>
<sequence length="188" mass="21229">MLRRRMLFPPLRAELKKLNESIASRLWLTTAPTHSVSNVFYFPDLLLGYLHSIPQVTYSGHDLSVSIDSTDISTNPRTVHLPNWSLFFNIRFTLFIIVLLDSVVPSFTALETFPVPALGSLPPGRVIRKLQLDYRMASSLSSRRTLSGFPLLTAEEFETACHAFLGRVHVVDDSKVGWSSIRLDQRVS</sequence>
<gene>
    <name evidence="1" type="ORF">An18g06620</name>
</gene>
<protein>
    <submittedName>
        <fullName evidence="1">Uncharacterized protein</fullName>
    </submittedName>
</protein>
<dbReference type="KEGG" id="ang:An18g06620"/>
<name>A0AAJ8E0L0_ASPNG</name>
<accession>A0AAJ8E0L0</accession>
<reference evidence="1" key="2">
    <citation type="submission" date="2025-08" db="UniProtKB">
        <authorList>
            <consortium name="RefSeq"/>
        </authorList>
    </citation>
    <scope>IDENTIFICATION</scope>
</reference>
<reference evidence="1" key="1">
    <citation type="submission" date="2025-02" db="EMBL/GenBank/DDBJ databases">
        <authorList>
            <consortium name="NCBI Genome Project"/>
        </authorList>
    </citation>
    <scope>NUCLEOTIDE SEQUENCE</scope>
</reference>
<dbReference type="AlphaFoldDB" id="A0AAJ8E0L0"/>
<dbReference type="RefSeq" id="XP_059603003.1">
    <property type="nucleotide sequence ID" value="XM_059745897.1"/>
</dbReference>
<dbReference type="VEuPathDB" id="FungiDB:An18g06620"/>
<proteinExistence type="predicted"/>
<evidence type="ECO:0000313" key="1">
    <source>
        <dbReference type="RefSeq" id="XP_059603003.1"/>
    </source>
</evidence>
<dbReference type="GeneID" id="84593774"/>